<protein>
    <submittedName>
        <fullName evidence="2">Uncharacterized protein</fullName>
    </submittedName>
</protein>
<evidence type="ECO:0000313" key="3">
    <source>
        <dbReference type="Proteomes" id="UP000517916"/>
    </source>
</evidence>
<reference evidence="2 3" key="1">
    <citation type="submission" date="2020-08" db="EMBL/GenBank/DDBJ databases">
        <title>Genomic Encyclopedia of Archaeal and Bacterial Type Strains, Phase II (KMG-II): from individual species to whole genera.</title>
        <authorList>
            <person name="Goeker M."/>
        </authorList>
    </citation>
    <scope>NUCLEOTIDE SEQUENCE [LARGE SCALE GENOMIC DNA]</scope>
    <source>
        <strain evidence="2 3">DSM 43850</strain>
    </source>
</reference>
<proteinExistence type="predicted"/>
<gene>
    <name evidence="2" type="ORF">BC739_000949</name>
</gene>
<name>A0ABR6BAI4_9PSEU</name>
<dbReference type="Proteomes" id="UP000517916">
    <property type="component" value="Unassembled WGS sequence"/>
</dbReference>
<comment type="caution">
    <text evidence="2">The sequence shown here is derived from an EMBL/GenBank/DDBJ whole genome shotgun (WGS) entry which is preliminary data.</text>
</comment>
<feature type="compositionally biased region" description="Low complexity" evidence="1">
    <location>
        <begin position="141"/>
        <end position="154"/>
    </location>
</feature>
<feature type="compositionally biased region" description="Basic residues" evidence="1">
    <location>
        <begin position="155"/>
        <end position="165"/>
    </location>
</feature>
<feature type="region of interest" description="Disordered" evidence="1">
    <location>
        <begin position="1"/>
        <end position="35"/>
    </location>
</feature>
<sequence>MRAVTYENQLPRDNIPQRGGSPADQPRTTEAAGREVSGVQAALHDPLRCVPIRWAIATNGQDLSRQRGSQSLEQAWAVRRVISPPTASATGGRTGSRAGACRQCFSSVLVGPVLVTFTPGTEPAKGSRHRRPGRPPPQLRPAPLCAAARCLPRPQARRQRNHRGPSARPDGPHPAHPCRVPRQPAMRAIGGALLGLVTVLVAGRGSAVAAGRLVARRPLGQCDRRWCHEDTPLRRGVLMAAVKPR</sequence>
<evidence type="ECO:0000256" key="1">
    <source>
        <dbReference type="SAM" id="MobiDB-lite"/>
    </source>
</evidence>
<accession>A0ABR6BAI4</accession>
<keyword evidence="3" id="KW-1185">Reference proteome</keyword>
<feature type="region of interest" description="Disordered" evidence="1">
    <location>
        <begin position="117"/>
        <end position="179"/>
    </location>
</feature>
<evidence type="ECO:0000313" key="2">
    <source>
        <dbReference type="EMBL" id="MBA8923752.1"/>
    </source>
</evidence>
<organism evidence="2 3">
    <name type="scientific">Kutzneria viridogrisea</name>
    <dbReference type="NCBI Taxonomy" id="47990"/>
    <lineage>
        <taxon>Bacteria</taxon>
        <taxon>Bacillati</taxon>
        <taxon>Actinomycetota</taxon>
        <taxon>Actinomycetes</taxon>
        <taxon>Pseudonocardiales</taxon>
        <taxon>Pseudonocardiaceae</taxon>
        <taxon>Kutzneria</taxon>
    </lineage>
</organism>
<dbReference type="EMBL" id="JACJID010000001">
    <property type="protein sequence ID" value="MBA8923752.1"/>
    <property type="molecule type" value="Genomic_DNA"/>
</dbReference>